<organism evidence="1 2">
    <name type="scientific">Acinetobacter phage Acj9</name>
    <dbReference type="NCBI Taxonomy" id="760939"/>
    <lineage>
        <taxon>Viruses</taxon>
        <taxon>Duplodnaviria</taxon>
        <taxon>Heunggongvirae</taxon>
        <taxon>Uroviricota</taxon>
        <taxon>Caudoviricetes</taxon>
        <taxon>Pantevenvirales</taxon>
        <taxon>Straboviridae</taxon>
        <taxon>Twarogvirinae</taxon>
        <taxon>Acajnonavirus</taxon>
        <taxon>Acajnonavirus acj9</taxon>
    </lineage>
</organism>
<dbReference type="RefSeq" id="YP_004010228.1">
    <property type="nucleotide sequence ID" value="NC_014663.1"/>
</dbReference>
<keyword evidence="2" id="KW-1185">Reference proteome</keyword>
<dbReference type="Pfam" id="PF26092">
    <property type="entry name" value="T4_Y16D"/>
    <property type="match status" value="1"/>
</dbReference>
<sequence>MTDLDLLPFGSDYNPPERIVCAANQYGEIVIAGVRHSCNAMCDSLEALMNHTETRKLLDQWLHTYGQEGYEVKTDLTDDLSLAMKYELRDFVRKKEVQGFLTSKHRFVTREEAWIIARDQNQIVRRCGGDMHKGVGRLFSENLY</sequence>
<dbReference type="Proteomes" id="UP000008731">
    <property type="component" value="Segment"/>
</dbReference>
<dbReference type="GeneID" id="9926525"/>
<dbReference type="InterPro" id="IPR058630">
    <property type="entry name" value="T4_Y16D"/>
</dbReference>
<protein>
    <submittedName>
        <fullName evidence="1">Uncharacterized protein</fullName>
    </submittedName>
</protein>
<name>E5EPM5_9CAUD</name>
<evidence type="ECO:0000313" key="2">
    <source>
        <dbReference type="Proteomes" id="UP000008731"/>
    </source>
</evidence>
<dbReference type="OrthoDB" id="25679at10239"/>
<proteinExistence type="predicted"/>
<dbReference type="KEGG" id="vg:9926525"/>
<evidence type="ECO:0000313" key="1">
    <source>
        <dbReference type="EMBL" id="ADG59991.1"/>
    </source>
</evidence>
<accession>E5EPM5</accession>
<dbReference type="EMBL" id="HM004124">
    <property type="protein sequence ID" value="ADG59991.1"/>
    <property type="molecule type" value="Genomic_DNA"/>
</dbReference>
<gene>
    <name evidence="1" type="ORF">Acj9p091</name>
</gene>
<reference evidence="1 2" key="1">
    <citation type="journal article" date="2010" name="Virol. J.">
        <title>Genomes of the T4-related bacteriophages as windows on microbial genome evolution.</title>
        <authorList>
            <person name="Petrov V.M."/>
            <person name="Ratnayaka S."/>
            <person name="Nolan J.M."/>
            <person name="Miller E.S."/>
            <person name="Karam J.D."/>
        </authorList>
    </citation>
    <scope>NUCLEOTIDE SEQUENCE [LARGE SCALE GENOMIC DNA]</scope>
</reference>